<dbReference type="SUPFAM" id="SSF53756">
    <property type="entry name" value="UDP-Glycosyltransferase/glycogen phosphorylase"/>
    <property type="match status" value="1"/>
</dbReference>
<gene>
    <name evidence="5" type="ORF">KP509_05G014100</name>
</gene>
<keyword evidence="6" id="KW-1185">Reference proteome</keyword>
<dbReference type="Pfam" id="PF00201">
    <property type="entry name" value="UDPGT"/>
    <property type="match status" value="1"/>
</dbReference>
<evidence type="ECO:0000256" key="4">
    <source>
        <dbReference type="RuleBase" id="RU362057"/>
    </source>
</evidence>
<protein>
    <recommendedName>
        <fullName evidence="4">Glycosyltransferase</fullName>
        <ecNumber evidence="4">2.4.1.-</ecNumber>
    </recommendedName>
</protein>
<dbReference type="CDD" id="cd03784">
    <property type="entry name" value="GT1_Gtf-like"/>
    <property type="match status" value="1"/>
</dbReference>
<evidence type="ECO:0000256" key="2">
    <source>
        <dbReference type="ARBA" id="ARBA00022679"/>
    </source>
</evidence>
<dbReference type="OrthoDB" id="5835829at2759"/>
<keyword evidence="3" id="KW-0328">Glycosyltransferase</keyword>
<dbReference type="Gene3D" id="3.40.50.2000">
    <property type="entry name" value="Glycogen Phosphorylase B"/>
    <property type="match status" value="2"/>
</dbReference>
<dbReference type="InterPro" id="IPR035595">
    <property type="entry name" value="UDP_glycos_trans_CS"/>
</dbReference>
<organism evidence="5 6">
    <name type="scientific">Ceratopteris richardii</name>
    <name type="common">Triangle waterfern</name>
    <dbReference type="NCBI Taxonomy" id="49495"/>
    <lineage>
        <taxon>Eukaryota</taxon>
        <taxon>Viridiplantae</taxon>
        <taxon>Streptophyta</taxon>
        <taxon>Embryophyta</taxon>
        <taxon>Tracheophyta</taxon>
        <taxon>Polypodiopsida</taxon>
        <taxon>Polypodiidae</taxon>
        <taxon>Polypodiales</taxon>
        <taxon>Pteridineae</taxon>
        <taxon>Pteridaceae</taxon>
        <taxon>Parkerioideae</taxon>
        <taxon>Ceratopteris</taxon>
    </lineage>
</organism>
<dbReference type="PANTHER" id="PTHR11926:SF774">
    <property type="entry name" value="UDP-GLYCOSYLTRANSFERASE 85A1-RELATED"/>
    <property type="match status" value="1"/>
</dbReference>
<proteinExistence type="inferred from homology"/>
<comment type="similarity">
    <text evidence="1 3">Belongs to the UDP-glycosyltransferase family.</text>
</comment>
<dbReference type="EC" id="2.4.1.-" evidence="4"/>
<name>A0A8T2UJK4_CERRI</name>
<comment type="caution">
    <text evidence="5">The sequence shown here is derived from an EMBL/GenBank/DDBJ whole genome shotgun (WGS) entry which is preliminary data.</text>
</comment>
<accession>A0A8T2UJK4</accession>
<evidence type="ECO:0000256" key="3">
    <source>
        <dbReference type="RuleBase" id="RU003718"/>
    </source>
</evidence>
<dbReference type="AlphaFoldDB" id="A0A8T2UJK4"/>
<sequence length="494" mass="55741">MATHTTEGERYLHVLAVPFPAQGHLTPLMRFCKLLLKHYQNRGSLRVTFLDFYPPNDSADHSFSFKFHHDRLLQRVRFPFPNFSQQLPSLQTFFDSLLCIESGLHQLIQFFNCHGLPVTCLVTDFMTTFPTQDVADKLGISRIALFTSSASRLLLINYASQNDTFSIEQVMDAINSTERRDEVFCDSVPGLPRLLNKDLPQFKHITDDTRTVWEFANRSWKACNSRAHAVVLNTFEELEPSACGLLSDDCDVPVYDVGLWIESLSGDTSTSMREEDERCIGWLDQQPTSSVLYISFGSTTMLSKGQFEALLHGVIDSQQRFLWVLRPGLIDDIDYCSASKEIISRSENRGFVVDWAPQLRVLSHSSVGGFLSHCGWNSTIESIANGVPILCWPYFADQHMNARFIVDEWRMGLQFKHTGEGGYLVESYEIETAIRSLMEGEEGSILRKNAHALKQKSSQCFESSGSSLLKLDALIKDMETSIQCGTVSSSSCKS</sequence>
<dbReference type="PANTHER" id="PTHR11926">
    <property type="entry name" value="GLUCOSYL/GLUCURONOSYL TRANSFERASES"/>
    <property type="match status" value="1"/>
</dbReference>
<evidence type="ECO:0000313" key="5">
    <source>
        <dbReference type="EMBL" id="KAH7436327.1"/>
    </source>
</evidence>
<reference evidence="5" key="1">
    <citation type="submission" date="2021-08" db="EMBL/GenBank/DDBJ databases">
        <title>WGS assembly of Ceratopteris richardii.</title>
        <authorList>
            <person name="Marchant D.B."/>
            <person name="Chen G."/>
            <person name="Jenkins J."/>
            <person name="Shu S."/>
            <person name="Leebens-Mack J."/>
            <person name="Grimwood J."/>
            <person name="Schmutz J."/>
            <person name="Soltis P."/>
            <person name="Soltis D."/>
            <person name="Chen Z.-H."/>
        </authorList>
    </citation>
    <scope>NUCLEOTIDE SEQUENCE</scope>
    <source>
        <strain evidence="5">Whitten #5841</strain>
        <tissue evidence="5">Leaf</tissue>
    </source>
</reference>
<dbReference type="OMA" id="IPENDSC"/>
<dbReference type="GO" id="GO:0080044">
    <property type="term" value="F:quercetin 7-O-glucosyltransferase activity"/>
    <property type="evidence" value="ECO:0007669"/>
    <property type="project" value="TreeGrafter"/>
</dbReference>
<dbReference type="EMBL" id="CM035410">
    <property type="protein sequence ID" value="KAH7436327.1"/>
    <property type="molecule type" value="Genomic_DNA"/>
</dbReference>
<dbReference type="PROSITE" id="PS00375">
    <property type="entry name" value="UDPGT"/>
    <property type="match status" value="1"/>
</dbReference>
<keyword evidence="2 3" id="KW-0808">Transferase</keyword>
<evidence type="ECO:0000313" key="6">
    <source>
        <dbReference type="Proteomes" id="UP000825935"/>
    </source>
</evidence>
<dbReference type="GO" id="GO:0080043">
    <property type="term" value="F:quercetin 3-O-glucosyltransferase activity"/>
    <property type="evidence" value="ECO:0007669"/>
    <property type="project" value="TreeGrafter"/>
</dbReference>
<dbReference type="InterPro" id="IPR002213">
    <property type="entry name" value="UDP_glucos_trans"/>
</dbReference>
<dbReference type="Proteomes" id="UP000825935">
    <property type="component" value="Chromosome 5"/>
</dbReference>
<evidence type="ECO:0000256" key="1">
    <source>
        <dbReference type="ARBA" id="ARBA00009995"/>
    </source>
</evidence>
<dbReference type="FunFam" id="3.40.50.2000:FF:000060">
    <property type="entry name" value="Glycosyltransferase"/>
    <property type="match status" value="1"/>
</dbReference>